<name>A2SMB4_METPP</name>
<dbReference type="HOGENOM" id="CLU_1747511_0_0_4"/>
<organism evidence="2 3">
    <name type="scientific">Methylibium petroleiphilum (strain ATCC BAA-1232 / LMG 22953 / PM1)</name>
    <dbReference type="NCBI Taxonomy" id="420662"/>
    <lineage>
        <taxon>Bacteria</taxon>
        <taxon>Pseudomonadati</taxon>
        <taxon>Pseudomonadota</taxon>
        <taxon>Betaproteobacteria</taxon>
        <taxon>Burkholderiales</taxon>
        <taxon>Sphaerotilaceae</taxon>
        <taxon>Methylibium</taxon>
    </lineage>
</organism>
<feature type="chain" id="PRO_5002646306" description="Lipoprotein" evidence="1">
    <location>
        <begin position="24"/>
        <end position="149"/>
    </location>
</feature>
<protein>
    <recommendedName>
        <fullName evidence="4">Lipoprotein</fullName>
    </recommendedName>
</protein>
<evidence type="ECO:0000313" key="3">
    <source>
        <dbReference type="Proteomes" id="UP000000366"/>
    </source>
</evidence>
<dbReference type="Proteomes" id="UP000000366">
    <property type="component" value="Chromosome"/>
</dbReference>
<keyword evidence="3" id="KW-1185">Reference proteome</keyword>
<gene>
    <name evidence="2" type="ordered locus">Mpe_A3750</name>
</gene>
<evidence type="ECO:0008006" key="4">
    <source>
        <dbReference type="Google" id="ProtNLM"/>
    </source>
</evidence>
<evidence type="ECO:0000313" key="2">
    <source>
        <dbReference type="EMBL" id="ABM96703.1"/>
    </source>
</evidence>
<reference evidence="2 3" key="1">
    <citation type="journal article" date="2007" name="J. Bacteriol.">
        <title>Whole-genome analysis of the methyl tert-butyl ether-degrading beta-proteobacterium Methylibium petroleiphilum PM1.</title>
        <authorList>
            <person name="Kane S.R."/>
            <person name="Chakicherla A.Y."/>
            <person name="Chain P.S.G."/>
            <person name="Schmidt R."/>
            <person name="Shin M.W."/>
            <person name="Legler T.C."/>
            <person name="Scow K.M."/>
            <person name="Larimer F.W."/>
            <person name="Lucas S.M."/>
            <person name="Richardson P.M."/>
            <person name="Hristova K.R."/>
        </authorList>
    </citation>
    <scope>NUCLEOTIDE SEQUENCE [LARGE SCALE GENOMIC DNA]</scope>
    <source>
        <strain evidence="3">ATCC BAA-1232 / LMG 22953 / PM1</strain>
    </source>
</reference>
<feature type="signal peptide" evidence="1">
    <location>
        <begin position="1"/>
        <end position="23"/>
    </location>
</feature>
<dbReference type="RefSeq" id="WP_011831323.1">
    <property type="nucleotide sequence ID" value="NC_008825.1"/>
</dbReference>
<evidence type="ECO:0000256" key="1">
    <source>
        <dbReference type="SAM" id="SignalP"/>
    </source>
</evidence>
<dbReference type="AlphaFoldDB" id="A2SMB4"/>
<keyword evidence="1" id="KW-0732">Signal</keyword>
<proteinExistence type="predicted"/>
<accession>A2SMB4</accession>
<sequence length="149" mass="16568">MTTRTRRWCGALVAGLCAVGAAAADEREATPRRLYDVSTETGMPHLDENLRYAVRREQRCLAVADRATVFWMLQDVSLQDCRLEPLDDATYRLACHGGHGTTGDARWQSDARDRWTGTLNVRLGGKNMTFFQRVTATPVGECGDAHARP</sequence>
<dbReference type="KEGG" id="mpt:Mpe_A3750"/>
<dbReference type="EMBL" id="CP000555">
    <property type="protein sequence ID" value="ABM96703.1"/>
    <property type="molecule type" value="Genomic_DNA"/>
</dbReference>
<dbReference type="STRING" id="420662.Mpe_A3750"/>